<evidence type="ECO:0000313" key="3">
    <source>
        <dbReference type="Proteomes" id="UP000193642"/>
    </source>
</evidence>
<comment type="caution">
    <text evidence="2">The sequence shown here is derived from an EMBL/GenBank/DDBJ whole genome shotgun (WGS) entry which is preliminary data.</text>
</comment>
<feature type="compositionally biased region" description="Low complexity" evidence="1">
    <location>
        <begin position="119"/>
        <end position="141"/>
    </location>
</feature>
<feature type="compositionally biased region" description="Basic residues" evidence="1">
    <location>
        <begin position="176"/>
        <end position="186"/>
    </location>
</feature>
<protein>
    <submittedName>
        <fullName evidence="2">Uncharacterized protein</fullName>
    </submittedName>
</protein>
<keyword evidence="3" id="KW-1185">Reference proteome</keyword>
<gene>
    <name evidence="2" type="ORF">BCR33DRAFT_730600</name>
</gene>
<organism evidence="2 3">
    <name type="scientific">Rhizoclosmatium globosum</name>
    <dbReference type="NCBI Taxonomy" id="329046"/>
    <lineage>
        <taxon>Eukaryota</taxon>
        <taxon>Fungi</taxon>
        <taxon>Fungi incertae sedis</taxon>
        <taxon>Chytridiomycota</taxon>
        <taxon>Chytridiomycota incertae sedis</taxon>
        <taxon>Chytridiomycetes</taxon>
        <taxon>Chytridiales</taxon>
        <taxon>Chytriomycetaceae</taxon>
        <taxon>Rhizoclosmatium</taxon>
    </lineage>
</organism>
<evidence type="ECO:0000313" key="2">
    <source>
        <dbReference type="EMBL" id="ORY20043.1"/>
    </source>
</evidence>
<accession>A0A1Y2ABV4</accession>
<feature type="compositionally biased region" description="Basic residues" evidence="1">
    <location>
        <begin position="154"/>
        <end position="167"/>
    </location>
</feature>
<feature type="compositionally biased region" description="Basic and acidic residues" evidence="1">
    <location>
        <begin position="292"/>
        <end position="304"/>
    </location>
</feature>
<proteinExistence type="predicted"/>
<name>A0A1Y2ABV4_9FUNG</name>
<feature type="region of interest" description="Disordered" evidence="1">
    <location>
        <begin position="101"/>
        <end position="304"/>
    </location>
</feature>
<evidence type="ECO:0000256" key="1">
    <source>
        <dbReference type="SAM" id="MobiDB-lite"/>
    </source>
</evidence>
<feature type="compositionally biased region" description="Polar residues" evidence="1">
    <location>
        <begin position="203"/>
        <end position="223"/>
    </location>
</feature>
<dbReference type="AlphaFoldDB" id="A0A1Y2ABV4"/>
<dbReference type="EMBL" id="MCGO01000259">
    <property type="protein sequence ID" value="ORY20043.1"/>
    <property type="molecule type" value="Genomic_DNA"/>
</dbReference>
<sequence length="431" mass="47187">MARIQLIQGLEYKNMLPPSGSSLPPAINYGPLRQMVDAYSPENIVTITTLLLQVASSIPTHEANNVFENIISKEMYKTLVLTVVRMLSLCHNCWRPAYWKKGTKTSPTKQKRGSDSEDSYSTGSSSSRNSHSSFFGSGSSGYTLHAESPSLSRRTTREKHPSPRKHTNSPSPSPISKKKGKGRPHARPSDGSFKTEAKPAFDSDSNLLTGTVESLTDNPSISVENPPEPEELKKSKPSNRKVSLKVAPDAGGVQAGPKPRKSKATPRIKSEANDSLLSGGIQLEMGNVKSKAGKDTKSTKHEQLDDAKNLTKPSVGLTSTDEALDGITDSLQHMRMGSSSLQERDDATTTKKHILSTEDYARLKPEHVTVVESNFRINPLHLQKQRWGVLLTKRGKRQYYENVKSPGGYLGSIVANGSVAEIKIVDTERKK</sequence>
<dbReference type="Proteomes" id="UP000193642">
    <property type="component" value="Unassembled WGS sequence"/>
</dbReference>
<feature type="non-terminal residue" evidence="2">
    <location>
        <position position="431"/>
    </location>
</feature>
<reference evidence="2 3" key="1">
    <citation type="submission" date="2016-07" db="EMBL/GenBank/DDBJ databases">
        <title>Pervasive Adenine N6-methylation of Active Genes in Fungi.</title>
        <authorList>
            <consortium name="DOE Joint Genome Institute"/>
            <person name="Mondo S.J."/>
            <person name="Dannebaum R.O."/>
            <person name="Kuo R.C."/>
            <person name="Labutti K."/>
            <person name="Haridas S."/>
            <person name="Kuo A."/>
            <person name="Salamov A."/>
            <person name="Ahrendt S.R."/>
            <person name="Lipzen A."/>
            <person name="Sullivan W."/>
            <person name="Andreopoulos W.B."/>
            <person name="Clum A."/>
            <person name="Lindquist E."/>
            <person name="Daum C."/>
            <person name="Ramamoorthy G.K."/>
            <person name="Gryganskyi A."/>
            <person name="Culley D."/>
            <person name="Magnuson J.K."/>
            <person name="James T.Y."/>
            <person name="O'Malley M.A."/>
            <person name="Stajich J.E."/>
            <person name="Spatafora J.W."/>
            <person name="Visel A."/>
            <person name="Grigoriev I.V."/>
        </authorList>
    </citation>
    <scope>NUCLEOTIDE SEQUENCE [LARGE SCALE GENOMIC DNA]</scope>
    <source>
        <strain evidence="2 3">JEL800</strain>
    </source>
</reference>